<evidence type="ECO:0000256" key="1">
    <source>
        <dbReference type="SAM" id="SignalP"/>
    </source>
</evidence>
<feature type="chain" id="PRO_5021199942" description="4Fe-4S ferredoxin-type domain-containing protein" evidence="1">
    <location>
        <begin position="24"/>
        <end position="119"/>
    </location>
</feature>
<reference evidence="2 3" key="1">
    <citation type="submission" date="2019-06" db="EMBL/GenBank/DDBJ databases">
        <title>Flavobacterium sp. MaA-Y11 from geoumgang.</title>
        <authorList>
            <person name="Jeong S."/>
        </authorList>
    </citation>
    <scope>NUCLEOTIDE SEQUENCE [LARGE SCALE GENOMIC DNA]</scope>
    <source>
        <strain evidence="2 3">MaA-Y11</strain>
    </source>
</reference>
<protein>
    <recommendedName>
        <fullName evidence="4">4Fe-4S ferredoxin-type domain-containing protein</fullName>
    </recommendedName>
</protein>
<accession>A0A501QEZ3</accession>
<comment type="caution">
    <text evidence="2">The sequence shown here is derived from an EMBL/GenBank/DDBJ whole genome shotgun (WGS) entry which is preliminary data.</text>
</comment>
<proteinExistence type="predicted"/>
<name>A0A501QEZ3_9FLAO</name>
<sequence length="119" mass="13426">MRKFYFMLLVMLGIFMMPESALACSKTSQKKNCTKEITSHKKHKDTCCDNKDNSHNCKGKCKHASCICPVSCVSSAAIFMHAEFNNDPFVPAEKRLEFYHTEAGFASGFHSIWQPPKIG</sequence>
<feature type="signal peptide" evidence="1">
    <location>
        <begin position="1"/>
        <end position="23"/>
    </location>
</feature>
<evidence type="ECO:0000313" key="3">
    <source>
        <dbReference type="Proteomes" id="UP000319175"/>
    </source>
</evidence>
<reference evidence="2 3" key="2">
    <citation type="submission" date="2019-06" db="EMBL/GenBank/DDBJ databases">
        <authorList>
            <person name="Seo Y."/>
        </authorList>
    </citation>
    <scope>NUCLEOTIDE SEQUENCE [LARGE SCALE GENOMIC DNA]</scope>
    <source>
        <strain evidence="2 3">MaA-Y11</strain>
    </source>
</reference>
<gene>
    <name evidence="2" type="ORF">FJA49_06410</name>
</gene>
<organism evidence="2 3">
    <name type="scientific">Flavobacterium microcysteis</name>
    <dbReference type="NCBI Taxonomy" id="2596891"/>
    <lineage>
        <taxon>Bacteria</taxon>
        <taxon>Pseudomonadati</taxon>
        <taxon>Bacteroidota</taxon>
        <taxon>Flavobacteriia</taxon>
        <taxon>Flavobacteriales</taxon>
        <taxon>Flavobacteriaceae</taxon>
        <taxon>Flavobacterium</taxon>
    </lineage>
</organism>
<evidence type="ECO:0008006" key="4">
    <source>
        <dbReference type="Google" id="ProtNLM"/>
    </source>
</evidence>
<dbReference type="EMBL" id="VFJE01000052">
    <property type="protein sequence ID" value="TPD70566.1"/>
    <property type="molecule type" value="Genomic_DNA"/>
</dbReference>
<dbReference type="Proteomes" id="UP000319175">
    <property type="component" value="Unassembled WGS sequence"/>
</dbReference>
<keyword evidence="1" id="KW-0732">Signal</keyword>
<dbReference type="AlphaFoldDB" id="A0A501QEZ3"/>
<keyword evidence="3" id="KW-1185">Reference proteome</keyword>
<evidence type="ECO:0000313" key="2">
    <source>
        <dbReference type="EMBL" id="TPD70566.1"/>
    </source>
</evidence>